<feature type="region of interest" description="Disordered" evidence="12">
    <location>
        <begin position="722"/>
        <end position="754"/>
    </location>
</feature>
<sequence>MKKLVKNMALFSVCAGLLLPGAASASLQTDLNQSKNVLSGKYDSGTRQFKSISDARSLGSEKEQKPQFSEDTIIIKYKNPLSRTQHSRLGATILKQDSSLKYVVVKVKNKAAQEKALKAYLKNDAVISAQPSVLFQKFGNPDPKAYKQYVNSMLQINKAQSLAGTRKVKVAVIDTGIDVKHPELKSKVISSVNILNPANPGQPDSHGTHVAGIIAGEKNNGVGGYGINPNADILSIDVFGRSWSTNDYTIAQAIDKAIEQGAKVINMSLGSYAPSPLLEETVQKAISKGITIVAAAGNEAWDMPSYPASYEGVISVGSINSKKSLSSYSNFGPTVDIVAPGEEVYSSIYEAEKLSSFRNMSGTSMASPVVAGVASLVLAKNPSLTPAGVEFILKTTAQDMGAKGYDTKFGNGLVNPVSALAYNVKSVPKTVTKTWTDKEILNEAASVGTSEPLAVTKAFTQPAEQHWIQFKVKEGEYIQTALKTAAQYDHKLTVKFFGTNQSQTLMLDSVRDGKSEAKLIKAPFTGTMAIGVKDVNGNYDSSSAKKNHYTLQVSKSDALPEDASTLTNMTAITSVPFSNSDHTFAGADKIDHDYFTFKADGENLFNLKVSGVAGVNSSINVYREDSLFPPQEPGEPVMNDEEKLQMLKEMLEGENGMPGDFTSNRGGAGEGESLYFKGEKDMKYIVKVSNKPELTEENFFFFFGPVFETNLEPESSLTPYTLSLSSSEFTPDEDGYPIQEGEEGEEGDSDLNGDGRYDMEDEILYFERRIEQYKESARPYTLGQSAAGTLQDHNDSDIFTFQAEKSGIYKFNIPKVNGQSFLVEIMRLTTEKLEDGKVIPTFAYVGDNLNWSGMGSLNSQITTGLKKGETYFLQVSPNFFENDFSYQKYNISSSYIYADQSDKYEDNDLMKDQVKNLPADGKVTGNFAMPGDTDAFYFSPAKTGVYSVLAENGTVNPALQAKLPKELFNKVYKIPVIIEDVNRNRKYDSADYENYSIIDSGADSGTTYGSFKAAAGKKYFIVLDQYIDGGTLSLVPYNLTIAAAKTADEDAKSVITNNKPSKPIALKAVNSKELKASGYLNAGVKFGDEDWYVLTLKKDTSVKIDLSAGIESDMSLSLFQNGKLLNMADYYPEGDNETLVRTLKKGTYHIKVRDYFGNSSVKPYELKVTLK</sequence>
<dbReference type="PRINTS" id="PR00723">
    <property type="entry name" value="SUBTILISIN"/>
</dbReference>
<dbReference type="PROSITE" id="PS00138">
    <property type="entry name" value="SUBTILASE_SER"/>
    <property type="match status" value="1"/>
</dbReference>
<organism evidence="16 17">
    <name type="scientific">Peribacillus deserti</name>
    <dbReference type="NCBI Taxonomy" id="673318"/>
    <lineage>
        <taxon>Bacteria</taxon>
        <taxon>Bacillati</taxon>
        <taxon>Bacillota</taxon>
        <taxon>Bacilli</taxon>
        <taxon>Bacillales</taxon>
        <taxon>Bacillaceae</taxon>
        <taxon>Peribacillus</taxon>
    </lineage>
</organism>
<evidence type="ECO:0000256" key="5">
    <source>
        <dbReference type="ARBA" id="ARBA00022670"/>
    </source>
</evidence>
<evidence type="ECO:0000259" key="14">
    <source>
        <dbReference type="Pfam" id="PF00082"/>
    </source>
</evidence>
<keyword evidence="8 10" id="KW-0720">Serine protease</keyword>
<evidence type="ECO:0000256" key="10">
    <source>
        <dbReference type="PROSITE-ProRule" id="PRU01240"/>
    </source>
</evidence>
<dbReference type="SUPFAM" id="SSF52743">
    <property type="entry name" value="Subtilisin-like"/>
    <property type="match status" value="1"/>
</dbReference>
<keyword evidence="9" id="KW-0106">Calcium</keyword>
<dbReference type="InterPro" id="IPR034202">
    <property type="entry name" value="Subtilisin_Carlsberg-like"/>
</dbReference>
<evidence type="ECO:0000256" key="4">
    <source>
        <dbReference type="ARBA" id="ARBA00022525"/>
    </source>
</evidence>
<keyword evidence="6" id="KW-0479">Metal-binding</keyword>
<dbReference type="InterPro" id="IPR023828">
    <property type="entry name" value="Peptidase_S8_Ser-AS"/>
</dbReference>
<evidence type="ECO:0000256" key="3">
    <source>
        <dbReference type="ARBA" id="ARBA00011073"/>
    </source>
</evidence>
<keyword evidence="5 10" id="KW-0645">Protease</keyword>
<dbReference type="InterPro" id="IPR050131">
    <property type="entry name" value="Peptidase_S8_subtilisin-like"/>
</dbReference>
<evidence type="ECO:0000256" key="8">
    <source>
        <dbReference type="ARBA" id="ARBA00022825"/>
    </source>
</evidence>
<dbReference type="Gene3D" id="2.60.120.380">
    <property type="match status" value="3"/>
</dbReference>
<feature type="active site" description="Charge relay system" evidence="10">
    <location>
        <position position="174"/>
    </location>
</feature>
<evidence type="ECO:0000313" key="17">
    <source>
        <dbReference type="Proteomes" id="UP000823486"/>
    </source>
</evidence>
<dbReference type="SUPFAM" id="SSF89260">
    <property type="entry name" value="Collagen-binding domain"/>
    <property type="match status" value="1"/>
</dbReference>
<keyword evidence="17" id="KW-1185">Reference proteome</keyword>
<comment type="caution">
    <text evidence="16">The sequence shown here is derived from an EMBL/GenBank/DDBJ whole genome shotgun (WGS) entry which is preliminary data.</text>
</comment>
<keyword evidence="7 10" id="KW-0378">Hydrolase</keyword>
<comment type="cofactor">
    <cofactor evidence="1">
        <name>Ca(2+)</name>
        <dbReference type="ChEBI" id="CHEBI:29108"/>
    </cofactor>
</comment>
<protein>
    <submittedName>
        <fullName evidence="16">Subtilisin family serine protease</fullName>
    </submittedName>
</protein>
<feature type="active site" description="Charge relay system" evidence="10">
    <location>
        <position position="364"/>
    </location>
</feature>
<proteinExistence type="inferred from homology"/>
<dbReference type="Pfam" id="PF00082">
    <property type="entry name" value="Peptidase_S8"/>
    <property type="match status" value="1"/>
</dbReference>
<evidence type="ECO:0000256" key="2">
    <source>
        <dbReference type="ARBA" id="ARBA00004613"/>
    </source>
</evidence>
<evidence type="ECO:0000259" key="15">
    <source>
        <dbReference type="Pfam" id="PF22148"/>
    </source>
</evidence>
<evidence type="ECO:0000256" key="1">
    <source>
        <dbReference type="ARBA" id="ARBA00001913"/>
    </source>
</evidence>
<reference evidence="16 17" key="1">
    <citation type="submission" date="2021-01" db="EMBL/GenBank/DDBJ databases">
        <title>Genomic Encyclopedia of Type Strains, Phase IV (KMG-IV): sequencing the most valuable type-strain genomes for metagenomic binning, comparative biology and taxonomic classification.</title>
        <authorList>
            <person name="Goeker M."/>
        </authorList>
    </citation>
    <scope>NUCLEOTIDE SEQUENCE [LARGE SCALE GENOMIC DNA]</scope>
    <source>
        <strain evidence="16 17">DSM 105482</strain>
    </source>
</reference>
<dbReference type="PROSITE" id="PS00136">
    <property type="entry name" value="SUBTILASE_ASP"/>
    <property type="match status" value="1"/>
</dbReference>
<dbReference type="InterPro" id="IPR023827">
    <property type="entry name" value="Peptidase_S8_Asp-AS"/>
</dbReference>
<evidence type="ECO:0000256" key="12">
    <source>
        <dbReference type="SAM" id="MobiDB-lite"/>
    </source>
</evidence>
<evidence type="ECO:0000313" key="16">
    <source>
        <dbReference type="EMBL" id="MBM7690714.1"/>
    </source>
</evidence>
<feature type="domain" description="Fervidolysin-like N-terminal prodomain" evidence="15">
    <location>
        <begin position="61"/>
        <end position="132"/>
    </location>
</feature>
<dbReference type="InterPro" id="IPR036852">
    <property type="entry name" value="Peptidase_S8/S53_dom_sf"/>
</dbReference>
<dbReference type="EMBL" id="JAFBFI010000001">
    <property type="protein sequence ID" value="MBM7690714.1"/>
    <property type="molecule type" value="Genomic_DNA"/>
</dbReference>
<evidence type="ECO:0000256" key="9">
    <source>
        <dbReference type="ARBA" id="ARBA00022837"/>
    </source>
</evidence>
<feature type="domain" description="Peptidase S8/S53" evidence="14">
    <location>
        <begin position="166"/>
        <end position="412"/>
    </location>
</feature>
<name>A0ABS2QC60_9BACI</name>
<dbReference type="RefSeq" id="WP_204537402.1">
    <property type="nucleotide sequence ID" value="NZ_JAFBFI010000001.1"/>
</dbReference>
<dbReference type="InterPro" id="IPR054399">
    <property type="entry name" value="Fervidolysin-like_N_prodom"/>
</dbReference>
<keyword evidence="4" id="KW-0964">Secreted</keyword>
<dbReference type="Gene3D" id="3.40.50.200">
    <property type="entry name" value="Peptidase S8/S53 domain"/>
    <property type="match status" value="1"/>
</dbReference>
<dbReference type="GO" id="GO:0006508">
    <property type="term" value="P:proteolysis"/>
    <property type="evidence" value="ECO:0007669"/>
    <property type="project" value="UniProtKB-KW"/>
</dbReference>
<comment type="subcellular location">
    <subcellularLocation>
        <location evidence="2">Secreted</location>
    </subcellularLocation>
</comment>
<dbReference type="GO" id="GO:0008233">
    <property type="term" value="F:peptidase activity"/>
    <property type="evidence" value="ECO:0007669"/>
    <property type="project" value="UniProtKB-KW"/>
</dbReference>
<evidence type="ECO:0000256" key="7">
    <source>
        <dbReference type="ARBA" id="ARBA00022801"/>
    </source>
</evidence>
<feature type="compositionally biased region" description="Acidic residues" evidence="12">
    <location>
        <begin position="730"/>
        <end position="751"/>
    </location>
</feature>
<evidence type="ECO:0000256" key="11">
    <source>
        <dbReference type="RuleBase" id="RU003355"/>
    </source>
</evidence>
<evidence type="ECO:0000256" key="6">
    <source>
        <dbReference type="ARBA" id="ARBA00022723"/>
    </source>
</evidence>
<dbReference type="PROSITE" id="PS51892">
    <property type="entry name" value="SUBTILASE"/>
    <property type="match status" value="1"/>
</dbReference>
<dbReference type="PROSITE" id="PS00137">
    <property type="entry name" value="SUBTILASE_HIS"/>
    <property type="match status" value="1"/>
</dbReference>
<dbReference type="InterPro" id="IPR000209">
    <property type="entry name" value="Peptidase_S8/S53_dom"/>
</dbReference>
<dbReference type="CDD" id="cd07477">
    <property type="entry name" value="Peptidases_S8_Subtilisin_subset"/>
    <property type="match status" value="1"/>
</dbReference>
<evidence type="ECO:0000256" key="13">
    <source>
        <dbReference type="SAM" id="SignalP"/>
    </source>
</evidence>
<keyword evidence="13" id="KW-0732">Signal</keyword>
<dbReference type="InterPro" id="IPR022398">
    <property type="entry name" value="Peptidase_S8_His-AS"/>
</dbReference>
<dbReference type="PANTHER" id="PTHR43806:SF11">
    <property type="entry name" value="CEREVISIN-RELATED"/>
    <property type="match status" value="1"/>
</dbReference>
<feature type="chain" id="PRO_5047093427" evidence="13">
    <location>
        <begin position="26"/>
        <end position="1171"/>
    </location>
</feature>
<feature type="active site" description="Charge relay system" evidence="10">
    <location>
        <position position="206"/>
    </location>
</feature>
<dbReference type="Pfam" id="PF22148">
    <property type="entry name" value="Fervidolysin_NPro-like"/>
    <property type="match status" value="1"/>
</dbReference>
<gene>
    <name evidence="16" type="ORF">JOC77_000117</name>
</gene>
<dbReference type="InterPro" id="IPR015500">
    <property type="entry name" value="Peptidase_S8_subtilisin-rel"/>
</dbReference>
<dbReference type="PANTHER" id="PTHR43806">
    <property type="entry name" value="PEPTIDASE S8"/>
    <property type="match status" value="1"/>
</dbReference>
<feature type="signal peptide" evidence="13">
    <location>
        <begin position="1"/>
        <end position="25"/>
    </location>
</feature>
<comment type="similarity">
    <text evidence="3 10 11">Belongs to the peptidase S8 family.</text>
</comment>
<accession>A0ABS2QC60</accession>
<dbReference type="Proteomes" id="UP000823486">
    <property type="component" value="Unassembled WGS sequence"/>
</dbReference>